<name>A0A518IIH6_9PLAN</name>
<dbReference type="EC" id="3.-.-.-" evidence="2"/>
<dbReference type="CDD" id="cd14503">
    <property type="entry name" value="PTP-bact"/>
    <property type="match status" value="1"/>
</dbReference>
<dbReference type="Proteomes" id="UP000318313">
    <property type="component" value="Chromosome"/>
</dbReference>
<evidence type="ECO:0000313" key="3">
    <source>
        <dbReference type="Proteomes" id="UP000318313"/>
    </source>
</evidence>
<gene>
    <name evidence="2" type="primary">blh_3</name>
    <name evidence="2" type="ORF">Enr17x_49660</name>
</gene>
<dbReference type="OrthoDB" id="270335at2"/>
<dbReference type="GO" id="GO:0016787">
    <property type="term" value="F:hydrolase activity"/>
    <property type="evidence" value="ECO:0007669"/>
    <property type="project" value="UniProtKB-KW"/>
</dbReference>
<organism evidence="2 3">
    <name type="scientific">Gimesia fumaroli</name>
    <dbReference type="NCBI Taxonomy" id="2527976"/>
    <lineage>
        <taxon>Bacteria</taxon>
        <taxon>Pseudomonadati</taxon>
        <taxon>Planctomycetota</taxon>
        <taxon>Planctomycetia</taxon>
        <taxon>Planctomycetales</taxon>
        <taxon>Planctomycetaceae</taxon>
        <taxon>Gimesia</taxon>
    </lineage>
</organism>
<evidence type="ECO:0000259" key="1">
    <source>
        <dbReference type="Pfam" id="PF04273"/>
    </source>
</evidence>
<keyword evidence="3" id="KW-1185">Reference proteome</keyword>
<protein>
    <submittedName>
        <fullName evidence="2">Beta-lactamase hydrolase-like protein</fullName>
        <ecNumber evidence="2">3.-.-.-</ecNumber>
    </submittedName>
</protein>
<dbReference type="KEGG" id="gfm:Enr17x_49660"/>
<accession>A0A518IIH6</accession>
<proteinExistence type="predicted"/>
<evidence type="ECO:0000313" key="2">
    <source>
        <dbReference type="EMBL" id="QDV52896.1"/>
    </source>
</evidence>
<reference evidence="2 3" key="1">
    <citation type="submission" date="2019-03" db="EMBL/GenBank/DDBJ databases">
        <title>Deep-cultivation of Planctomycetes and their phenomic and genomic characterization uncovers novel biology.</title>
        <authorList>
            <person name="Wiegand S."/>
            <person name="Jogler M."/>
            <person name="Boedeker C."/>
            <person name="Pinto D."/>
            <person name="Vollmers J."/>
            <person name="Rivas-Marin E."/>
            <person name="Kohn T."/>
            <person name="Peeters S.H."/>
            <person name="Heuer A."/>
            <person name="Rast P."/>
            <person name="Oberbeckmann S."/>
            <person name="Bunk B."/>
            <person name="Jeske O."/>
            <person name="Meyerdierks A."/>
            <person name="Storesund J.E."/>
            <person name="Kallscheuer N."/>
            <person name="Luecker S."/>
            <person name="Lage O.M."/>
            <person name="Pohl T."/>
            <person name="Merkel B.J."/>
            <person name="Hornburger P."/>
            <person name="Mueller R.-W."/>
            <person name="Bruemmer F."/>
            <person name="Labrenz M."/>
            <person name="Spormann A.M."/>
            <person name="Op den Camp H."/>
            <person name="Overmann J."/>
            <person name="Amann R."/>
            <person name="Jetten M.S.M."/>
            <person name="Mascher T."/>
            <person name="Medema M.H."/>
            <person name="Devos D.P."/>
            <person name="Kaster A.-K."/>
            <person name="Ovreas L."/>
            <person name="Rohde M."/>
            <person name="Galperin M.Y."/>
            <person name="Jogler C."/>
        </authorList>
    </citation>
    <scope>NUCLEOTIDE SEQUENCE [LARGE SCALE GENOMIC DNA]</scope>
    <source>
        <strain evidence="2 3">Enr17</strain>
    </source>
</reference>
<dbReference type="SUPFAM" id="SSF52799">
    <property type="entry name" value="(Phosphotyrosine protein) phosphatases II"/>
    <property type="match status" value="1"/>
</dbReference>
<dbReference type="RefSeq" id="WP_145312165.1">
    <property type="nucleotide sequence ID" value="NZ_CP037452.1"/>
</dbReference>
<feature type="domain" description="Beta-lactamase hydrolase-like protein phosphatase-like" evidence="1">
    <location>
        <begin position="7"/>
        <end position="105"/>
    </location>
</feature>
<keyword evidence="2" id="KW-0378">Hydrolase</keyword>
<dbReference type="Pfam" id="PF04273">
    <property type="entry name" value="BLH_phosphatase"/>
    <property type="match status" value="1"/>
</dbReference>
<dbReference type="EMBL" id="CP037452">
    <property type="protein sequence ID" value="QDV52896.1"/>
    <property type="molecule type" value="Genomic_DNA"/>
</dbReference>
<dbReference type="AlphaFoldDB" id="A0A518IIH6"/>
<dbReference type="Gene3D" id="3.90.190.10">
    <property type="entry name" value="Protein tyrosine phosphatase superfamily"/>
    <property type="match status" value="1"/>
</dbReference>
<sequence length="149" mass="16923">MENVMKINDQITVGPQPSKEEIYEFGREGFKTVINFRTEHEEDQPVSPAAEGEAVTAADMTYLHVPVSMNNMDEERVDQFRKKLDDLPKPVFAHCKSGKRAGAMVMMDMAVEQGMSGEQTLKKAEEMGFECDKPELKELVKNYVDHHTK</sequence>
<dbReference type="InterPro" id="IPR029021">
    <property type="entry name" value="Prot-tyrosine_phosphatase-like"/>
</dbReference>
<dbReference type="InterPro" id="IPR005939">
    <property type="entry name" value="BLH_phosphatase-like"/>
</dbReference>